<evidence type="ECO:0000313" key="4">
    <source>
        <dbReference type="Proteomes" id="UP000184304"/>
    </source>
</evidence>
<evidence type="ECO:0000313" key="3">
    <source>
        <dbReference type="EMBL" id="OJI84339.1"/>
    </source>
</evidence>
<keyword evidence="4" id="KW-1185">Reference proteome</keyword>
<evidence type="ECO:0000256" key="1">
    <source>
        <dbReference type="SAM" id="MobiDB-lite"/>
    </source>
</evidence>
<sequence>MNSASHAIVTVISNVIIITFPLHGLPACKPRIKQLFPDRPSYPFLLYLYTDTDLNRQWMLNNTSATAIAATTQTKTETNKMKNINPNECSPTETPFTVLSKSSIARKTPKIFSSRGKQSLRNAPGNASEENLRE</sequence>
<organism evidence="3 4">
    <name type="scientific">Aspergillus tubingensis (strain CBS 134.48)</name>
    <dbReference type="NCBI Taxonomy" id="767770"/>
    <lineage>
        <taxon>Eukaryota</taxon>
        <taxon>Fungi</taxon>
        <taxon>Dikarya</taxon>
        <taxon>Ascomycota</taxon>
        <taxon>Pezizomycotina</taxon>
        <taxon>Eurotiomycetes</taxon>
        <taxon>Eurotiomycetidae</taxon>
        <taxon>Eurotiales</taxon>
        <taxon>Aspergillaceae</taxon>
        <taxon>Aspergillus</taxon>
        <taxon>Aspergillus subgen. Circumdati</taxon>
    </lineage>
</organism>
<proteinExistence type="predicted"/>
<dbReference type="Proteomes" id="UP000184304">
    <property type="component" value="Unassembled WGS sequence"/>
</dbReference>
<keyword evidence="2" id="KW-0812">Transmembrane</keyword>
<reference evidence="4" key="1">
    <citation type="journal article" date="2017" name="Genome Biol.">
        <title>Comparative genomics reveals high biological diversity and specific adaptations in the industrially and medically important fungal genus Aspergillus.</title>
        <authorList>
            <person name="de Vries R.P."/>
            <person name="Riley R."/>
            <person name="Wiebenga A."/>
            <person name="Aguilar-Osorio G."/>
            <person name="Amillis S."/>
            <person name="Uchima C.A."/>
            <person name="Anderluh G."/>
            <person name="Asadollahi M."/>
            <person name="Askin M."/>
            <person name="Barry K."/>
            <person name="Battaglia E."/>
            <person name="Bayram O."/>
            <person name="Benocci T."/>
            <person name="Braus-Stromeyer S.A."/>
            <person name="Caldana C."/>
            <person name="Canovas D."/>
            <person name="Cerqueira G.C."/>
            <person name="Chen F."/>
            <person name="Chen W."/>
            <person name="Choi C."/>
            <person name="Clum A."/>
            <person name="Dos Santos R.A."/>
            <person name="Damasio A.R."/>
            <person name="Diallinas G."/>
            <person name="Emri T."/>
            <person name="Fekete E."/>
            <person name="Flipphi M."/>
            <person name="Freyberg S."/>
            <person name="Gallo A."/>
            <person name="Gournas C."/>
            <person name="Habgood R."/>
            <person name="Hainaut M."/>
            <person name="Harispe M.L."/>
            <person name="Henrissat B."/>
            <person name="Hilden K.S."/>
            <person name="Hope R."/>
            <person name="Hossain A."/>
            <person name="Karabika E."/>
            <person name="Karaffa L."/>
            <person name="Karanyi Z."/>
            <person name="Krasevec N."/>
            <person name="Kuo A."/>
            <person name="Kusch H."/>
            <person name="LaButti K."/>
            <person name="Lagendijk E.L."/>
            <person name="Lapidus A."/>
            <person name="Levasseur A."/>
            <person name="Lindquist E."/>
            <person name="Lipzen A."/>
            <person name="Logrieco A.F."/>
            <person name="MacCabe A."/>
            <person name="Maekelae M.R."/>
            <person name="Malavazi I."/>
            <person name="Melin P."/>
            <person name="Meyer V."/>
            <person name="Mielnichuk N."/>
            <person name="Miskei M."/>
            <person name="Molnar A.P."/>
            <person name="Mule G."/>
            <person name="Ngan C.Y."/>
            <person name="Orejas M."/>
            <person name="Orosz E."/>
            <person name="Ouedraogo J.P."/>
            <person name="Overkamp K.M."/>
            <person name="Park H.-S."/>
            <person name="Perrone G."/>
            <person name="Piumi F."/>
            <person name="Punt P.J."/>
            <person name="Ram A.F."/>
            <person name="Ramon A."/>
            <person name="Rauscher S."/>
            <person name="Record E."/>
            <person name="Riano-Pachon D.M."/>
            <person name="Robert V."/>
            <person name="Roehrig J."/>
            <person name="Ruller R."/>
            <person name="Salamov A."/>
            <person name="Salih N.S."/>
            <person name="Samson R.A."/>
            <person name="Sandor E."/>
            <person name="Sanguinetti M."/>
            <person name="Schuetze T."/>
            <person name="Sepcic K."/>
            <person name="Shelest E."/>
            <person name="Sherlock G."/>
            <person name="Sophianopoulou V."/>
            <person name="Squina F.M."/>
            <person name="Sun H."/>
            <person name="Susca A."/>
            <person name="Todd R.B."/>
            <person name="Tsang A."/>
            <person name="Unkles S.E."/>
            <person name="van de Wiele N."/>
            <person name="van Rossen-Uffink D."/>
            <person name="Oliveira J.V."/>
            <person name="Vesth T.C."/>
            <person name="Visser J."/>
            <person name="Yu J.-H."/>
            <person name="Zhou M."/>
            <person name="Andersen M.R."/>
            <person name="Archer D.B."/>
            <person name="Baker S.E."/>
            <person name="Benoit I."/>
            <person name="Brakhage A.A."/>
            <person name="Braus G.H."/>
            <person name="Fischer R."/>
            <person name="Frisvad J.C."/>
            <person name="Goldman G.H."/>
            <person name="Houbraken J."/>
            <person name="Oakley B."/>
            <person name="Pocsi I."/>
            <person name="Scazzocchio C."/>
            <person name="Seiboth B."/>
            <person name="vanKuyk P.A."/>
            <person name="Wortman J."/>
            <person name="Dyer P.S."/>
            <person name="Grigoriev I.V."/>
        </authorList>
    </citation>
    <scope>NUCLEOTIDE SEQUENCE [LARGE SCALE GENOMIC DNA]</scope>
    <source>
        <strain evidence="4">CBS 134.48</strain>
    </source>
</reference>
<name>A0A1L9N4T0_ASPTC</name>
<gene>
    <name evidence="3" type="ORF">ASPTUDRAFT_657056</name>
</gene>
<dbReference type="VEuPathDB" id="FungiDB:ASPTUDRAFT_657056"/>
<accession>A0A1L9N4T0</accession>
<feature type="region of interest" description="Disordered" evidence="1">
    <location>
        <begin position="107"/>
        <end position="134"/>
    </location>
</feature>
<feature type="transmembrane region" description="Helical" evidence="2">
    <location>
        <begin position="6"/>
        <end position="25"/>
    </location>
</feature>
<dbReference type="EMBL" id="KV878203">
    <property type="protein sequence ID" value="OJI84339.1"/>
    <property type="molecule type" value="Genomic_DNA"/>
</dbReference>
<protein>
    <submittedName>
        <fullName evidence="3">Uncharacterized protein</fullName>
    </submittedName>
</protein>
<keyword evidence="2" id="KW-1133">Transmembrane helix</keyword>
<keyword evidence="2" id="KW-0472">Membrane</keyword>
<evidence type="ECO:0000256" key="2">
    <source>
        <dbReference type="SAM" id="Phobius"/>
    </source>
</evidence>
<dbReference type="AlphaFoldDB" id="A0A1L9N4T0"/>